<dbReference type="CDD" id="cd00200">
    <property type="entry name" value="WD40"/>
    <property type="match status" value="1"/>
</dbReference>
<dbReference type="InterPro" id="IPR001680">
    <property type="entry name" value="WD40_rpt"/>
</dbReference>
<feature type="compositionally biased region" description="Polar residues" evidence="9">
    <location>
        <begin position="290"/>
        <end position="304"/>
    </location>
</feature>
<dbReference type="OrthoDB" id="71437at2759"/>
<dbReference type="InterPro" id="IPR036322">
    <property type="entry name" value="WD40_repeat_dom_sf"/>
</dbReference>
<feature type="repeat" description="WD" evidence="8">
    <location>
        <begin position="108"/>
        <end position="149"/>
    </location>
</feature>
<dbReference type="InterPro" id="IPR019775">
    <property type="entry name" value="WD40_repeat_CS"/>
</dbReference>
<organism evidence="10 11">
    <name type="scientific">Tigriopus californicus</name>
    <name type="common">Marine copepod</name>
    <dbReference type="NCBI Taxonomy" id="6832"/>
    <lineage>
        <taxon>Eukaryota</taxon>
        <taxon>Metazoa</taxon>
        <taxon>Ecdysozoa</taxon>
        <taxon>Arthropoda</taxon>
        <taxon>Crustacea</taxon>
        <taxon>Multicrustacea</taxon>
        <taxon>Hexanauplia</taxon>
        <taxon>Copepoda</taxon>
        <taxon>Harpacticoida</taxon>
        <taxon>Harpacticidae</taxon>
        <taxon>Tigriopus</taxon>
    </lineage>
</organism>
<dbReference type="PRINTS" id="PR00320">
    <property type="entry name" value="GPROTEINBRPT"/>
</dbReference>
<dbReference type="SMART" id="SM00320">
    <property type="entry name" value="WD40"/>
    <property type="match status" value="6"/>
</dbReference>
<evidence type="ECO:0000256" key="6">
    <source>
        <dbReference type="ARBA" id="ARBA00040453"/>
    </source>
</evidence>
<dbReference type="EMBL" id="VCGU01000011">
    <property type="protein sequence ID" value="TRY67854.1"/>
    <property type="molecule type" value="Genomic_DNA"/>
</dbReference>
<reference evidence="10 11" key="1">
    <citation type="journal article" date="2018" name="Nat. Ecol. Evol.">
        <title>Genomic signatures of mitonuclear coevolution across populations of Tigriopus californicus.</title>
        <authorList>
            <person name="Barreto F.S."/>
            <person name="Watson E.T."/>
            <person name="Lima T.G."/>
            <person name="Willett C.S."/>
            <person name="Edmands S."/>
            <person name="Li W."/>
            <person name="Burton R.S."/>
        </authorList>
    </citation>
    <scope>NUCLEOTIDE SEQUENCE [LARGE SCALE GENOMIC DNA]</scope>
    <source>
        <strain evidence="10 11">San Diego</strain>
    </source>
</reference>
<feature type="repeat" description="WD" evidence="8">
    <location>
        <begin position="24"/>
        <end position="56"/>
    </location>
</feature>
<comment type="caution">
    <text evidence="10">The sequence shown here is derived from an EMBL/GenBank/DDBJ whole genome shotgun (WGS) entry which is preliminary data.</text>
</comment>
<evidence type="ECO:0000256" key="7">
    <source>
        <dbReference type="ARBA" id="ARBA00042222"/>
    </source>
</evidence>
<evidence type="ECO:0000256" key="9">
    <source>
        <dbReference type="SAM" id="MobiDB-lite"/>
    </source>
</evidence>
<sequence length="344" mass="37597">MSSTNVPPRPKKGADVPTKLSSVLDCKQGAVRAVRFNVDGNYCLTCGSDKTLKLWNPVRRILLKTYTGHGYEVLDADGSCDNSQLVSCGMDKAVIVWDVSAGTTARVFRGHAGTVNCVRFNEDSSVVVSGGLDGQVKCWDVKSRRMEPIQTLEECKDSVTALDMSDHEILVGSADGKVRRYDLRNGQLMTDYIGTAITSVSFTHDGQCVLVSSNGESVKLLDKSSGEMLSEYQGHINKNYRIEAVLNNTDHCVLSGSENGFVYIWDLVEGTLLHKLDHSDPVKKVEPEPTASSTGSLVPDAWTSNRPSQSVVHSLTFHPKNIELLTAVKGKVFRWTNDLAQDEG</sequence>
<dbReference type="PROSITE" id="PS00678">
    <property type="entry name" value="WD_REPEATS_1"/>
    <property type="match status" value="1"/>
</dbReference>
<feature type="region of interest" description="Disordered" evidence="9">
    <location>
        <begin position="282"/>
        <end position="304"/>
    </location>
</feature>
<keyword evidence="2" id="KW-0963">Cytoplasm</keyword>
<keyword evidence="3 8" id="KW-0853">WD repeat</keyword>
<evidence type="ECO:0000313" key="10">
    <source>
        <dbReference type="EMBL" id="TRY67854.1"/>
    </source>
</evidence>
<keyword evidence="11" id="KW-1185">Reference proteome</keyword>
<evidence type="ECO:0000313" key="11">
    <source>
        <dbReference type="Proteomes" id="UP000318571"/>
    </source>
</evidence>
<protein>
    <recommendedName>
        <fullName evidence="6">WD repeat domain-containing protein 83</fullName>
    </recommendedName>
    <alternativeName>
        <fullName evidence="7">Mitogen-activated protein kinase organizer 1</fullName>
    </alternativeName>
</protein>
<dbReference type="PROSITE" id="PS50294">
    <property type="entry name" value="WD_REPEATS_REGION"/>
    <property type="match status" value="1"/>
</dbReference>
<dbReference type="InterPro" id="IPR051980">
    <property type="entry name" value="WD_repeat_MORG1"/>
</dbReference>
<dbReference type="STRING" id="6832.A0A553NR02"/>
<dbReference type="GO" id="GO:0071013">
    <property type="term" value="C:catalytic step 2 spliceosome"/>
    <property type="evidence" value="ECO:0007669"/>
    <property type="project" value="TreeGrafter"/>
</dbReference>
<dbReference type="SUPFAM" id="SSF50978">
    <property type="entry name" value="WD40 repeat-like"/>
    <property type="match status" value="1"/>
</dbReference>
<dbReference type="PANTHER" id="PTHR22842:SF3">
    <property type="entry name" value="WD REPEAT DOMAIN-CONTAINING PROTEIN 83"/>
    <property type="match status" value="1"/>
</dbReference>
<dbReference type="OMA" id="MCWDIRT"/>
<dbReference type="PANTHER" id="PTHR22842">
    <property type="entry name" value="WD40 REPEAT PROTEIN"/>
    <property type="match status" value="1"/>
</dbReference>
<dbReference type="Pfam" id="PF00400">
    <property type="entry name" value="WD40"/>
    <property type="match status" value="5"/>
</dbReference>
<feature type="repeat" description="WD" evidence="8">
    <location>
        <begin position="66"/>
        <end position="107"/>
    </location>
</feature>
<evidence type="ECO:0000256" key="8">
    <source>
        <dbReference type="PROSITE-ProRule" id="PRU00221"/>
    </source>
</evidence>
<evidence type="ECO:0000256" key="3">
    <source>
        <dbReference type="ARBA" id="ARBA00022574"/>
    </source>
</evidence>
<evidence type="ECO:0000256" key="1">
    <source>
        <dbReference type="ARBA" id="ARBA00004496"/>
    </source>
</evidence>
<dbReference type="InterPro" id="IPR020472">
    <property type="entry name" value="WD40_PAC1"/>
</dbReference>
<gene>
    <name evidence="10" type="ORF">TCAL_05271</name>
</gene>
<evidence type="ECO:0000256" key="2">
    <source>
        <dbReference type="ARBA" id="ARBA00022490"/>
    </source>
</evidence>
<evidence type="ECO:0000256" key="5">
    <source>
        <dbReference type="ARBA" id="ARBA00038145"/>
    </source>
</evidence>
<evidence type="ECO:0000256" key="4">
    <source>
        <dbReference type="ARBA" id="ARBA00022737"/>
    </source>
</evidence>
<dbReference type="InterPro" id="IPR015943">
    <property type="entry name" value="WD40/YVTN_repeat-like_dom_sf"/>
</dbReference>
<name>A0A553NR02_TIGCA</name>
<dbReference type="GO" id="GO:0000398">
    <property type="term" value="P:mRNA splicing, via spliceosome"/>
    <property type="evidence" value="ECO:0007669"/>
    <property type="project" value="TreeGrafter"/>
</dbReference>
<proteinExistence type="inferred from homology"/>
<dbReference type="AlphaFoldDB" id="A0A553NR02"/>
<dbReference type="Proteomes" id="UP000318571">
    <property type="component" value="Chromosome 4"/>
</dbReference>
<keyword evidence="4" id="KW-0677">Repeat</keyword>
<comment type="subcellular location">
    <subcellularLocation>
        <location evidence="1">Cytoplasm</location>
    </subcellularLocation>
</comment>
<dbReference type="Gene3D" id="2.130.10.10">
    <property type="entry name" value="YVTN repeat-like/Quinoprotein amine dehydrogenase"/>
    <property type="match status" value="1"/>
</dbReference>
<accession>A0A553NR02</accession>
<dbReference type="GO" id="GO:0005737">
    <property type="term" value="C:cytoplasm"/>
    <property type="evidence" value="ECO:0007669"/>
    <property type="project" value="UniProtKB-SubCell"/>
</dbReference>
<dbReference type="PROSITE" id="PS50082">
    <property type="entry name" value="WD_REPEATS_2"/>
    <property type="match status" value="3"/>
</dbReference>
<comment type="similarity">
    <text evidence="5">Belongs to the WD repeat MORG1 family.</text>
</comment>